<reference evidence="1 3" key="1">
    <citation type="submission" date="2018-10" db="EMBL/GenBank/DDBJ databases">
        <title>Genomic Encyclopedia of Archaeal and Bacterial Type Strains, Phase II (KMG-II): from individual species to whole genera.</title>
        <authorList>
            <person name="Goeker M."/>
        </authorList>
    </citation>
    <scope>NUCLEOTIDE SEQUENCE [LARGE SCALE GENOMIC DNA]</scope>
    <source>
        <strain evidence="1 3">DSM 19624</strain>
    </source>
</reference>
<sequence length="139" mass="15815">MIQKTFSVTTKAISKKQIWKLMSNVDEWKNWDSSVENSKLKGNFESGSGFLFKPKGGPNVNIKLVEVKPDVYFKDETIFPLAKMNGEHWYEETPDGLKITTTMTMTGALAFLWNKIVMKDIVANLESDIHLQIKNASKN</sequence>
<protein>
    <submittedName>
        <fullName evidence="1 2">Polyketide cyclase</fullName>
    </submittedName>
</protein>
<proteinExistence type="predicted"/>
<accession>A0A497Y948</accession>
<dbReference type="InterPro" id="IPR023393">
    <property type="entry name" value="START-like_dom_sf"/>
</dbReference>
<organism evidence="1 3">
    <name type="scientific">Pedobacter alluvionis</name>
    <dbReference type="NCBI Taxonomy" id="475253"/>
    <lineage>
        <taxon>Bacteria</taxon>
        <taxon>Pseudomonadati</taxon>
        <taxon>Bacteroidota</taxon>
        <taxon>Sphingobacteriia</taxon>
        <taxon>Sphingobacteriales</taxon>
        <taxon>Sphingobacteriaceae</taxon>
        <taxon>Pedobacter</taxon>
    </lineage>
</organism>
<dbReference type="Proteomes" id="UP000273898">
    <property type="component" value="Unassembled WGS sequence"/>
</dbReference>
<evidence type="ECO:0000313" key="4">
    <source>
        <dbReference type="Proteomes" id="UP000297429"/>
    </source>
</evidence>
<dbReference type="Gene3D" id="3.30.530.20">
    <property type="match status" value="1"/>
</dbReference>
<dbReference type="Proteomes" id="UP000297429">
    <property type="component" value="Unassembled WGS sequence"/>
</dbReference>
<dbReference type="OrthoDB" id="9810827at2"/>
<dbReference type="EMBL" id="SOPX01000002">
    <property type="protein sequence ID" value="TFB31405.1"/>
    <property type="molecule type" value="Genomic_DNA"/>
</dbReference>
<dbReference type="EMBL" id="RCCK01000010">
    <property type="protein sequence ID" value="RLJ80114.1"/>
    <property type="molecule type" value="Genomic_DNA"/>
</dbReference>
<evidence type="ECO:0000313" key="1">
    <source>
        <dbReference type="EMBL" id="RLJ80114.1"/>
    </source>
</evidence>
<comment type="caution">
    <text evidence="1">The sequence shown here is derived from an EMBL/GenBank/DDBJ whole genome shotgun (WGS) entry which is preliminary data.</text>
</comment>
<reference evidence="2 4" key="2">
    <citation type="submission" date="2019-03" db="EMBL/GenBank/DDBJ databases">
        <authorList>
            <person name="He R.-H."/>
        </authorList>
    </citation>
    <scope>NUCLEOTIDE SEQUENCE [LARGE SCALE GENOMIC DNA]</scope>
    <source>
        <strain evidence="2 4">DSM 19624</strain>
    </source>
</reference>
<dbReference type="InterPro" id="IPR019587">
    <property type="entry name" value="Polyketide_cyclase/dehydratase"/>
</dbReference>
<evidence type="ECO:0000313" key="3">
    <source>
        <dbReference type="Proteomes" id="UP000273898"/>
    </source>
</evidence>
<gene>
    <name evidence="1" type="ORF">BCL90_0852</name>
    <name evidence="2" type="ORF">E3V97_12455</name>
</gene>
<dbReference type="SUPFAM" id="SSF55961">
    <property type="entry name" value="Bet v1-like"/>
    <property type="match status" value="1"/>
</dbReference>
<dbReference type="RefSeq" id="WP_121282733.1">
    <property type="nucleotide sequence ID" value="NZ_RCCK01000010.1"/>
</dbReference>
<keyword evidence="4" id="KW-1185">Reference proteome</keyword>
<name>A0A497Y948_9SPHI</name>
<dbReference type="AlphaFoldDB" id="A0A497Y948"/>
<dbReference type="Pfam" id="PF10604">
    <property type="entry name" value="Polyketide_cyc2"/>
    <property type="match status" value="1"/>
</dbReference>
<evidence type="ECO:0000313" key="2">
    <source>
        <dbReference type="EMBL" id="TFB31405.1"/>
    </source>
</evidence>